<dbReference type="InterPro" id="IPR026780">
    <property type="entry name" value="PNRC1/2"/>
</dbReference>
<keyword evidence="3" id="KW-1185">Reference proteome</keyword>
<evidence type="ECO:0000313" key="3">
    <source>
        <dbReference type="Proteomes" id="UP001516400"/>
    </source>
</evidence>
<feature type="compositionally biased region" description="Low complexity" evidence="1">
    <location>
        <begin position="28"/>
        <end position="39"/>
    </location>
</feature>
<comment type="caution">
    <text evidence="2">The sequence shown here is derived from an EMBL/GenBank/DDBJ whole genome shotgun (WGS) entry which is preliminary data.</text>
</comment>
<reference evidence="2 3" key="1">
    <citation type="journal article" date="2021" name="BMC Biol.">
        <title>Horizontally acquired antibacterial genes associated with adaptive radiation of ladybird beetles.</title>
        <authorList>
            <person name="Li H.S."/>
            <person name="Tang X.F."/>
            <person name="Huang Y.H."/>
            <person name="Xu Z.Y."/>
            <person name="Chen M.L."/>
            <person name="Du X.Y."/>
            <person name="Qiu B.Y."/>
            <person name="Chen P.T."/>
            <person name="Zhang W."/>
            <person name="Slipinski A."/>
            <person name="Escalona H.E."/>
            <person name="Waterhouse R.M."/>
            <person name="Zwick A."/>
            <person name="Pang H."/>
        </authorList>
    </citation>
    <scope>NUCLEOTIDE SEQUENCE [LARGE SCALE GENOMIC DNA]</scope>
    <source>
        <strain evidence="2">SYSU2018</strain>
    </source>
</reference>
<gene>
    <name evidence="2" type="ORF">HHI36_016423</name>
</gene>
<accession>A0ABD2NJN0</accession>
<organism evidence="2 3">
    <name type="scientific">Cryptolaemus montrouzieri</name>
    <dbReference type="NCBI Taxonomy" id="559131"/>
    <lineage>
        <taxon>Eukaryota</taxon>
        <taxon>Metazoa</taxon>
        <taxon>Ecdysozoa</taxon>
        <taxon>Arthropoda</taxon>
        <taxon>Hexapoda</taxon>
        <taxon>Insecta</taxon>
        <taxon>Pterygota</taxon>
        <taxon>Neoptera</taxon>
        <taxon>Endopterygota</taxon>
        <taxon>Coleoptera</taxon>
        <taxon>Polyphaga</taxon>
        <taxon>Cucujiformia</taxon>
        <taxon>Coccinelloidea</taxon>
        <taxon>Coccinellidae</taxon>
        <taxon>Scymninae</taxon>
        <taxon>Scymnini</taxon>
        <taxon>Cryptolaemus</taxon>
    </lineage>
</organism>
<dbReference type="Proteomes" id="UP001516400">
    <property type="component" value="Unassembled WGS sequence"/>
</dbReference>
<protein>
    <submittedName>
        <fullName evidence="2">Uncharacterized protein</fullName>
    </submittedName>
</protein>
<feature type="compositionally biased region" description="Polar residues" evidence="1">
    <location>
        <begin position="77"/>
        <end position="95"/>
    </location>
</feature>
<dbReference type="EMBL" id="JABFTP020000124">
    <property type="protein sequence ID" value="KAL3278903.1"/>
    <property type="molecule type" value="Genomic_DNA"/>
</dbReference>
<proteinExistence type="predicted"/>
<dbReference type="AlphaFoldDB" id="A0ABD2NJN0"/>
<evidence type="ECO:0000256" key="1">
    <source>
        <dbReference type="SAM" id="MobiDB-lite"/>
    </source>
</evidence>
<sequence length="153" mass="17059">MCLTYEKRTSSEMAKRNVEGNGKVICDNTRTNKNRNNTSKSRKSPVHGSATNIKSTIHTPEPKNQVRKTVPLPISPSRMNTGSPVLLSTSPTDTKQYAGCKWTEPPSPSTVPHPPLHWMQRSSQPLFARPFQSICQTENDIAHQLKVLLKVQA</sequence>
<feature type="region of interest" description="Disordered" evidence="1">
    <location>
        <begin position="23"/>
        <end position="101"/>
    </location>
</feature>
<evidence type="ECO:0000313" key="2">
    <source>
        <dbReference type="EMBL" id="KAL3278903.1"/>
    </source>
</evidence>
<name>A0ABD2NJN0_9CUCU</name>
<feature type="compositionally biased region" description="Polar residues" evidence="1">
    <location>
        <begin position="49"/>
        <end position="58"/>
    </location>
</feature>
<dbReference type="PANTHER" id="PTHR15405">
    <property type="entry name" value="PROLINE-RICH NUCLEAR RECEPTOR COACTIVATOR"/>
    <property type="match status" value="1"/>
</dbReference>